<keyword evidence="4" id="KW-0539">Nucleus</keyword>
<keyword evidence="1" id="KW-0805">Transcription regulation</keyword>
<dbReference type="Gene3D" id="4.10.240.10">
    <property type="entry name" value="Zn(2)-C6 fungal-type DNA-binding domain"/>
    <property type="match status" value="1"/>
</dbReference>
<dbReference type="PROSITE" id="PS50048">
    <property type="entry name" value="ZN2_CY6_FUNGAL_2"/>
    <property type="match status" value="1"/>
</dbReference>
<dbReference type="InterPro" id="IPR036864">
    <property type="entry name" value="Zn2-C6_fun-type_DNA-bd_sf"/>
</dbReference>
<dbReference type="STRING" id="2070753.A0A3A2Z6H1"/>
<dbReference type="GO" id="GO:0008270">
    <property type="term" value="F:zinc ion binding"/>
    <property type="evidence" value="ECO:0007669"/>
    <property type="project" value="InterPro"/>
</dbReference>
<dbReference type="Proteomes" id="UP000266188">
    <property type="component" value="Unassembled WGS sequence"/>
</dbReference>
<dbReference type="SUPFAM" id="SSF57701">
    <property type="entry name" value="Zn2/Cys6 DNA-binding domain"/>
    <property type="match status" value="1"/>
</dbReference>
<dbReference type="EMBL" id="MVGC01000553">
    <property type="protein sequence ID" value="RJE18436.1"/>
    <property type="molecule type" value="Genomic_DNA"/>
</dbReference>
<dbReference type="PROSITE" id="PS00463">
    <property type="entry name" value="ZN2_CY6_FUNGAL_1"/>
    <property type="match status" value="1"/>
</dbReference>
<feature type="compositionally biased region" description="Pro residues" evidence="6">
    <location>
        <begin position="240"/>
        <end position="250"/>
    </location>
</feature>
<evidence type="ECO:0000256" key="4">
    <source>
        <dbReference type="ARBA" id="ARBA00023242"/>
    </source>
</evidence>
<keyword evidence="9" id="KW-1185">Reference proteome</keyword>
<accession>A0A3A2Z6H1</accession>
<keyword evidence="3" id="KW-0804">Transcription</keyword>
<comment type="caution">
    <text evidence="8">The sequence shown here is derived from an EMBL/GenBank/DDBJ whole genome shotgun (WGS) entry which is preliminary data.</text>
</comment>
<evidence type="ECO:0000313" key="8">
    <source>
        <dbReference type="EMBL" id="RJE18436.1"/>
    </source>
</evidence>
<feature type="region of interest" description="Disordered" evidence="6">
    <location>
        <begin position="182"/>
        <end position="278"/>
    </location>
</feature>
<organism evidence="8 9">
    <name type="scientific">Aspergillus sclerotialis</name>
    <dbReference type="NCBI Taxonomy" id="2070753"/>
    <lineage>
        <taxon>Eukaryota</taxon>
        <taxon>Fungi</taxon>
        <taxon>Dikarya</taxon>
        <taxon>Ascomycota</taxon>
        <taxon>Pezizomycotina</taxon>
        <taxon>Eurotiomycetes</taxon>
        <taxon>Eurotiomycetidae</taxon>
        <taxon>Eurotiales</taxon>
        <taxon>Aspergillaceae</taxon>
        <taxon>Aspergillus</taxon>
        <taxon>Aspergillus subgen. Polypaecilum</taxon>
    </lineage>
</organism>
<dbReference type="Pfam" id="PF00172">
    <property type="entry name" value="Zn_clus"/>
    <property type="match status" value="1"/>
</dbReference>
<evidence type="ECO:0000256" key="3">
    <source>
        <dbReference type="ARBA" id="ARBA00023163"/>
    </source>
</evidence>
<dbReference type="CDD" id="cd00067">
    <property type="entry name" value="GAL4"/>
    <property type="match status" value="1"/>
</dbReference>
<feature type="compositionally biased region" description="Pro residues" evidence="6">
    <location>
        <begin position="16"/>
        <end position="25"/>
    </location>
</feature>
<feature type="coiled-coil region" evidence="5">
    <location>
        <begin position="332"/>
        <end position="373"/>
    </location>
</feature>
<reference evidence="9" key="1">
    <citation type="submission" date="2017-02" db="EMBL/GenBank/DDBJ databases">
        <authorList>
            <person name="Tafer H."/>
            <person name="Lopandic K."/>
        </authorList>
    </citation>
    <scope>NUCLEOTIDE SEQUENCE [LARGE SCALE GENOMIC DNA]</scope>
    <source>
        <strain evidence="9">CBS 366.77</strain>
    </source>
</reference>
<dbReference type="GO" id="GO:0003677">
    <property type="term" value="F:DNA binding"/>
    <property type="evidence" value="ECO:0007669"/>
    <property type="project" value="UniProtKB-KW"/>
</dbReference>
<proteinExistence type="predicted"/>
<feature type="compositionally biased region" description="Polar residues" evidence="6">
    <location>
        <begin position="215"/>
        <end position="239"/>
    </location>
</feature>
<dbReference type="OrthoDB" id="4511131at2759"/>
<feature type="non-terminal residue" evidence="8">
    <location>
        <position position="385"/>
    </location>
</feature>
<keyword evidence="5" id="KW-0175">Coiled coil</keyword>
<dbReference type="SMART" id="SM00066">
    <property type="entry name" value="GAL4"/>
    <property type="match status" value="1"/>
</dbReference>
<dbReference type="GO" id="GO:0000981">
    <property type="term" value="F:DNA-binding transcription factor activity, RNA polymerase II-specific"/>
    <property type="evidence" value="ECO:0007669"/>
    <property type="project" value="InterPro"/>
</dbReference>
<evidence type="ECO:0000259" key="7">
    <source>
        <dbReference type="PROSITE" id="PS50048"/>
    </source>
</evidence>
<keyword evidence="2" id="KW-0238">DNA-binding</keyword>
<sequence>MSRKRPHSQISTSTPSHPPVPPLPDIGPLSPNSSDPLQCFFGAESLNLINEEANDWQAFFNGISQPLPDFDFGADLDMDMLDLPDPVDFGVDFDTVLPGFGGAGELTLNAVGEEENGNENGNGCLDGALTGVGDSGMLPAASETAGGSIGIPGDGVIEVEHLVDERINQPRIPSFPERVYTENCGSASHPPGGSSCRPGGLLEGAPETGAGVRIPTNNPSNLTEAPQSTRRCTTERVPSNPNPAKRPLPSPELEQEEEIPIKKKKRLRRKKDQPEPDYSAIIRLQVKNATRTGQACDRCKVKRMKCDSNPKTCLNCRIYHHKCKTTDLTTGITSTRGEITEVKQDLKIYEREIEELEMENDALKDEVESLRAILGQAGLIYKGYQ</sequence>
<evidence type="ECO:0000256" key="2">
    <source>
        <dbReference type="ARBA" id="ARBA00023125"/>
    </source>
</evidence>
<feature type="region of interest" description="Disordered" evidence="6">
    <location>
        <begin position="1"/>
        <end position="35"/>
    </location>
</feature>
<dbReference type="AlphaFoldDB" id="A0A3A2Z6H1"/>
<evidence type="ECO:0000313" key="9">
    <source>
        <dbReference type="Proteomes" id="UP000266188"/>
    </source>
</evidence>
<dbReference type="InterPro" id="IPR001138">
    <property type="entry name" value="Zn2Cys6_DnaBD"/>
</dbReference>
<feature type="domain" description="Zn(2)-C6 fungal-type" evidence="7">
    <location>
        <begin position="295"/>
        <end position="325"/>
    </location>
</feature>
<protein>
    <recommendedName>
        <fullName evidence="7">Zn(2)-C6 fungal-type domain-containing protein</fullName>
    </recommendedName>
</protein>
<evidence type="ECO:0000256" key="5">
    <source>
        <dbReference type="SAM" id="Coils"/>
    </source>
</evidence>
<feature type="compositionally biased region" description="Basic residues" evidence="6">
    <location>
        <begin position="262"/>
        <end position="271"/>
    </location>
</feature>
<name>A0A3A2Z6H1_9EURO</name>
<evidence type="ECO:0000256" key="1">
    <source>
        <dbReference type="ARBA" id="ARBA00023015"/>
    </source>
</evidence>
<evidence type="ECO:0000256" key="6">
    <source>
        <dbReference type="SAM" id="MobiDB-lite"/>
    </source>
</evidence>
<gene>
    <name evidence="8" type="ORF">PHISCL_09232</name>
</gene>